<comment type="caution">
    <text evidence="1">The sequence shown here is derived from an EMBL/GenBank/DDBJ whole genome shotgun (WGS) entry which is preliminary data.</text>
</comment>
<organism evidence="1 2">
    <name type="scientific">Leucosporidium creatinivorum</name>
    <dbReference type="NCBI Taxonomy" id="106004"/>
    <lineage>
        <taxon>Eukaryota</taxon>
        <taxon>Fungi</taxon>
        <taxon>Dikarya</taxon>
        <taxon>Basidiomycota</taxon>
        <taxon>Pucciniomycotina</taxon>
        <taxon>Microbotryomycetes</taxon>
        <taxon>Leucosporidiales</taxon>
        <taxon>Leucosporidium</taxon>
    </lineage>
</organism>
<protein>
    <submittedName>
        <fullName evidence="1">Uncharacterized protein</fullName>
    </submittedName>
</protein>
<dbReference type="AlphaFoldDB" id="A0A1Y2DTY7"/>
<dbReference type="InParanoid" id="A0A1Y2DTY7"/>
<reference evidence="1 2" key="1">
    <citation type="submission" date="2016-07" db="EMBL/GenBank/DDBJ databases">
        <title>Pervasive Adenine N6-methylation of Active Genes in Fungi.</title>
        <authorList>
            <consortium name="DOE Joint Genome Institute"/>
            <person name="Mondo S.J."/>
            <person name="Dannebaum R.O."/>
            <person name="Kuo R.C."/>
            <person name="Labutti K."/>
            <person name="Haridas S."/>
            <person name="Kuo A."/>
            <person name="Salamov A."/>
            <person name="Ahrendt S.R."/>
            <person name="Lipzen A."/>
            <person name="Sullivan W."/>
            <person name="Andreopoulos W.B."/>
            <person name="Clum A."/>
            <person name="Lindquist E."/>
            <person name="Daum C."/>
            <person name="Ramamoorthy G.K."/>
            <person name="Gryganskyi A."/>
            <person name="Culley D."/>
            <person name="Magnuson J.K."/>
            <person name="James T.Y."/>
            <person name="O'Malley M.A."/>
            <person name="Stajich J.E."/>
            <person name="Spatafora J.W."/>
            <person name="Visel A."/>
            <person name="Grigoriev I.V."/>
        </authorList>
    </citation>
    <scope>NUCLEOTIDE SEQUENCE [LARGE SCALE GENOMIC DNA]</scope>
    <source>
        <strain evidence="1 2">62-1032</strain>
    </source>
</reference>
<dbReference type="SUPFAM" id="SSF52047">
    <property type="entry name" value="RNI-like"/>
    <property type="match status" value="1"/>
</dbReference>
<gene>
    <name evidence="1" type="ORF">BCR35DRAFT_334877</name>
</gene>
<dbReference type="Proteomes" id="UP000193467">
    <property type="component" value="Unassembled WGS sequence"/>
</dbReference>
<evidence type="ECO:0000313" key="2">
    <source>
        <dbReference type="Proteomes" id="UP000193467"/>
    </source>
</evidence>
<accession>A0A1Y2DTY7</accession>
<keyword evidence="2" id="KW-1185">Reference proteome</keyword>
<sequence>MGYVEHTTIRVPFYGDGQIYPTIRHLGLHACSIAGLSSSSVDYPLGQLPNLRALSLSGGAPVIPQPFTPPPVPYLISDPTWDNPIPTEKLTNLFSSFSTSLQILSLDASHSKSLLNPTSQIPLSYLRALDLTPSSNPERTFSLALPLPPPIRSRPSDFRLRNTSSTLSALSFLTKHTGSSTAFEQSRYYPSDRLNISGSTI</sequence>
<evidence type="ECO:0000313" key="1">
    <source>
        <dbReference type="EMBL" id="ORY62738.1"/>
    </source>
</evidence>
<proteinExistence type="predicted"/>
<dbReference type="EMBL" id="MCGR01000070">
    <property type="protein sequence ID" value="ORY62738.1"/>
    <property type="molecule type" value="Genomic_DNA"/>
</dbReference>
<name>A0A1Y2DTY7_9BASI</name>